<evidence type="ECO:0000313" key="3">
    <source>
        <dbReference type="Proteomes" id="UP000007264"/>
    </source>
</evidence>
<dbReference type="EMBL" id="AGSI01000017">
    <property type="protein sequence ID" value="EIE19916.1"/>
    <property type="molecule type" value="Genomic_DNA"/>
</dbReference>
<feature type="signal peptide" evidence="1">
    <location>
        <begin position="1"/>
        <end position="26"/>
    </location>
</feature>
<keyword evidence="3" id="KW-1185">Reference proteome</keyword>
<accession>I0YNE7</accession>
<dbReference type="OrthoDB" id="10561549at2759"/>
<reference evidence="2 3" key="1">
    <citation type="journal article" date="2012" name="Genome Biol.">
        <title>The genome of the polar eukaryotic microalga coccomyxa subellipsoidea reveals traits of cold adaptation.</title>
        <authorList>
            <person name="Blanc G."/>
            <person name="Agarkova I."/>
            <person name="Grimwood J."/>
            <person name="Kuo A."/>
            <person name="Brueggeman A."/>
            <person name="Dunigan D."/>
            <person name="Gurnon J."/>
            <person name="Ladunga I."/>
            <person name="Lindquist E."/>
            <person name="Lucas S."/>
            <person name="Pangilinan J."/>
            <person name="Proschold T."/>
            <person name="Salamov A."/>
            <person name="Schmutz J."/>
            <person name="Weeks D."/>
            <person name="Yamada T."/>
            <person name="Claverie J.M."/>
            <person name="Grigoriev I."/>
            <person name="Van Etten J."/>
            <person name="Lomsadze A."/>
            <person name="Borodovsky M."/>
        </authorList>
    </citation>
    <scope>NUCLEOTIDE SEQUENCE [LARGE SCALE GENOMIC DNA]</scope>
    <source>
        <strain evidence="2 3">C-169</strain>
    </source>
</reference>
<comment type="caution">
    <text evidence="2">The sequence shown here is derived from an EMBL/GenBank/DDBJ whole genome shotgun (WGS) entry which is preliminary data.</text>
</comment>
<evidence type="ECO:0000256" key="1">
    <source>
        <dbReference type="SAM" id="SignalP"/>
    </source>
</evidence>
<evidence type="ECO:0000313" key="2">
    <source>
        <dbReference type="EMBL" id="EIE19916.1"/>
    </source>
</evidence>
<dbReference type="GeneID" id="17037890"/>
<dbReference type="KEGG" id="csl:COCSUDRAFT_58153"/>
<name>I0YNE7_COCSC</name>
<sequence length="271" mass="28615">MVQRTKLLSLLACSLVLASLMSPTESKAVWDTIVPTDNGVWYQATFYEYPIAGLKAGPLAGTPGAIDPPKGTAYGRKLLNEVLTWPGQWVAGHLGEPGLPLPSNTHGVFSSSSSGPQGFKGAVGQFNNNGVIGVVDENGNIRTINSPFATAPVPIRTSWWGCWPFWRNCNGIAVTSGDGGNFAAAGTSIGRKLADWGGWHGGHGFKGGRGFGGFGERRGFGGFGERRFGGFGDRRGFGGFGNRGGFGEHGFSGRKMLGVDFEGREGSENRR</sequence>
<keyword evidence="1" id="KW-0732">Signal</keyword>
<feature type="chain" id="PRO_5003636500" evidence="1">
    <location>
        <begin position="27"/>
        <end position="271"/>
    </location>
</feature>
<dbReference type="AlphaFoldDB" id="I0YNE7"/>
<organism evidence="2 3">
    <name type="scientific">Coccomyxa subellipsoidea (strain C-169)</name>
    <name type="common">Green microalga</name>
    <dbReference type="NCBI Taxonomy" id="574566"/>
    <lineage>
        <taxon>Eukaryota</taxon>
        <taxon>Viridiplantae</taxon>
        <taxon>Chlorophyta</taxon>
        <taxon>core chlorophytes</taxon>
        <taxon>Trebouxiophyceae</taxon>
        <taxon>Trebouxiophyceae incertae sedis</taxon>
        <taxon>Coccomyxaceae</taxon>
        <taxon>Coccomyxa</taxon>
        <taxon>Coccomyxa subellipsoidea</taxon>
    </lineage>
</organism>
<dbReference type="Proteomes" id="UP000007264">
    <property type="component" value="Unassembled WGS sequence"/>
</dbReference>
<dbReference type="RefSeq" id="XP_005644460.1">
    <property type="nucleotide sequence ID" value="XM_005644403.1"/>
</dbReference>
<gene>
    <name evidence="2" type="ORF">COCSUDRAFT_58153</name>
</gene>
<protein>
    <submittedName>
        <fullName evidence="2">Uncharacterized protein</fullName>
    </submittedName>
</protein>
<proteinExistence type="predicted"/>